<accession>A0A449A5R8</accession>
<gene>
    <name evidence="2" type="ORF">NCTC10166_00609</name>
</gene>
<evidence type="ECO:0000313" key="3">
    <source>
        <dbReference type="Proteomes" id="UP000289440"/>
    </source>
</evidence>
<dbReference type="OrthoDB" id="9771846at2"/>
<organism evidence="2 3">
    <name type="scientific">Mesomycoplasma neurolyticum</name>
    <dbReference type="NCBI Taxonomy" id="2120"/>
    <lineage>
        <taxon>Bacteria</taxon>
        <taxon>Bacillati</taxon>
        <taxon>Mycoplasmatota</taxon>
        <taxon>Mycoplasmoidales</taxon>
        <taxon>Metamycoplasmataceae</taxon>
        <taxon>Mesomycoplasma</taxon>
    </lineage>
</organism>
<dbReference type="InterPro" id="IPR029063">
    <property type="entry name" value="SAM-dependent_MTases_sf"/>
</dbReference>
<dbReference type="KEGG" id="mnu:NCTC10166_00609"/>
<keyword evidence="2" id="KW-0808">Transferase</keyword>
<proteinExistence type="predicted"/>
<keyword evidence="3" id="KW-1185">Reference proteome</keyword>
<protein>
    <submittedName>
        <fullName evidence="2">Glycosyl transferase family 2</fullName>
    </submittedName>
</protein>
<dbReference type="PANTHER" id="PTHR43685">
    <property type="entry name" value="GLYCOSYLTRANSFERASE"/>
    <property type="match status" value="1"/>
</dbReference>
<evidence type="ECO:0000313" key="2">
    <source>
        <dbReference type="EMBL" id="VEU59630.1"/>
    </source>
</evidence>
<dbReference type="InterPro" id="IPR050834">
    <property type="entry name" value="Glycosyltransf_2"/>
</dbReference>
<dbReference type="GO" id="GO:0016740">
    <property type="term" value="F:transferase activity"/>
    <property type="evidence" value="ECO:0007669"/>
    <property type="project" value="UniProtKB-KW"/>
</dbReference>
<dbReference type="Gene3D" id="3.40.50.150">
    <property type="entry name" value="Vaccinia Virus protein VP39"/>
    <property type="match status" value="1"/>
</dbReference>
<dbReference type="Proteomes" id="UP000289440">
    <property type="component" value="Chromosome"/>
</dbReference>
<evidence type="ECO:0000259" key="1">
    <source>
        <dbReference type="Pfam" id="PF00535"/>
    </source>
</evidence>
<dbReference type="EMBL" id="LR214951">
    <property type="protein sequence ID" value="VEU59630.1"/>
    <property type="molecule type" value="Genomic_DNA"/>
</dbReference>
<dbReference type="InterPro" id="IPR001173">
    <property type="entry name" value="Glyco_trans_2-like"/>
</dbReference>
<name>A0A449A5R8_9BACT</name>
<sequence length="1315" mass="156501">MKKIKVIVIIATKNRSELLKKAILSVSSQTFAPHEIIVSSNSNILEEKQNEKELKNRFNFTFLENDGAKNYGANLNATLTYIISKKIEKKLEFQNTYIAFLDDDDFWEKEYLEKCVNKLNGKNDVDLVISNLNFINKNDKNEIFFSKLKVKKQLNYKDFLVTNPGIQGSNTFVKLNTLLEAGAFDENLSSTTDRDLFTRIFLLKPKIKFINDFLVNINTSHSKSRLTKDVKNKRDSFSKFFVKYGGLMNDNETKSFLERAKKFKVHLTVKNIQQKFKIRSRNTNNNDKFSSLKEKSDDENTIIFSFVSTSEKNLRKFIQNIIDFNYKNTKIVALANFENNNGYDHLYNDYKNIDLKLITLPEAKHFIKHNLKLNILKSQIKNNKNLNTIALARTTLQFMLYELIQKNEIAWILDDDMDFYEINFDGTKKIKKQVQIDKVISKYKDKCDALIGGYSNQPPLPFLSTLRTNLLDFVYFKYLNKNDIYDNKIYYKKDYYYDLTDEKNKTHWETPLRVDFDKTKTLDDIFAKKAQTRFLFNNSEKQIITKNRGGNTLIFNKNILKIPNISFLYNKKFARRSDFFWTILAKKEKFKIVSSTFTTFHENNFFKFNYADEIEKIIDDFIGYSFTKIYEHNGYVTIDEFNELFKLNFLKKSTNFVLCYFRIIGLLKIANDQKYSNFFNFKNLLKLIERFRKIIDEKNIKSNYTFWNFAFSKKLLLQNEDSLKNKIKKVFKIKNIKKLGSGNEAVVFHDDKWVYKIFYKLKNLDILNKVNESLKNLKKENQLIKVDVIKDKTNSIIKYPFEPKFQIYKSGYVLEIINLIKFLKKNNLEITNFKKENFIVVNDKLKWIDYGESFLHYDEEHFNKSMKIVYKMLKYPTNSQNFWKIIVLSHFCNKYQLIDYSNYGIEIFYRLFNDLRKEDIHDTLVKKIIEKHKPKNAFDYGAGKCRIANSLNEKIKFSAYDPDQKTIEANAKNNIEIYKDVNDIKKTFELINSNLVLCFVDDLEAKNIVQKINNLLEINGKAIISICNPFYNYVNKTETRLNGTQEYSKSHNFYKKTIFSTINEHHRNIKFYEALFEKWNFKINNVWETSGVNTESLNLIGEHLIFECTKVDKINAISKFEIELKDNLIFLNWKNSSPERIKKFFDSLKNQKNQNFTVLLFLNNCNERIKDYINFLIKYDVYLKEKIWIYKKDNLQEKRIYNEILNNKNFNKIIYINNNGAFYNEDSLDKIINSSNDFEYINVLRASIPWDFENILNIYKLKCFKVIKQKLYEYSNNFSLEEFIKNNIKKYSKKFIQNKDIMFYIDDLKEKIGVN</sequence>
<dbReference type="RefSeq" id="WP_129720006.1">
    <property type="nucleotide sequence ID" value="NZ_LR214951.1"/>
</dbReference>
<dbReference type="Gene3D" id="3.90.550.10">
    <property type="entry name" value="Spore Coat Polysaccharide Biosynthesis Protein SpsA, Chain A"/>
    <property type="match status" value="1"/>
</dbReference>
<dbReference type="SUPFAM" id="SSF53335">
    <property type="entry name" value="S-adenosyl-L-methionine-dependent methyltransferases"/>
    <property type="match status" value="1"/>
</dbReference>
<dbReference type="InterPro" id="IPR029044">
    <property type="entry name" value="Nucleotide-diphossugar_trans"/>
</dbReference>
<reference evidence="2 3" key="1">
    <citation type="submission" date="2019-01" db="EMBL/GenBank/DDBJ databases">
        <authorList>
            <consortium name="Pathogen Informatics"/>
        </authorList>
    </citation>
    <scope>NUCLEOTIDE SEQUENCE [LARGE SCALE GENOMIC DNA]</scope>
    <source>
        <strain evidence="2 3">NCTC10166</strain>
    </source>
</reference>
<feature type="domain" description="Glycosyltransferase 2-like" evidence="1">
    <location>
        <begin position="8"/>
        <end position="143"/>
    </location>
</feature>
<dbReference type="Pfam" id="PF00535">
    <property type="entry name" value="Glycos_transf_2"/>
    <property type="match status" value="1"/>
</dbReference>
<dbReference type="PANTHER" id="PTHR43685:SF2">
    <property type="entry name" value="GLYCOSYLTRANSFERASE 2-LIKE DOMAIN-CONTAINING PROTEIN"/>
    <property type="match status" value="1"/>
</dbReference>
<dbReference type="SUPFAM" id="SSF53448">
    <property type="entry name" value="Nucleotide-diphospho-sugar transferases"/>
    <property type="match status" value="1"/>
</dbReference>